<feature type="binding site" evidence="9">
    <location>
        <position position="60"/>
    </location>
    <ligand>
        <name>Mn(2+)</name>
        <dbReference type="ChEBI" id="CHEBI:29035"/>
    </ligand>
</feature>
<dbReference type="PIRSF" id="PIRSF000349">
    <property type="entry name" value="SODismutase"/>
    <property type="match status" value="1"/>
</dbReference>
<dbReference type="SUPFAM" id="SSF54719">
    <property type="entry name" value="Fe,Mn superoxide dismutase (SOD), C-terminal domain"/>
    <property type="match status" value="1"/>
</dbReference>
<keyword evidence="4 9" id="KW-0479">Metal-binding</keyword>
<dbReference type="OMA" id="DSLINWD"/>
<evidence type="ECO:0000256" key="8">
    <source>
        <dbReference type="ARBA" id="ARBA00049204"/>
    </source>
</evidence>
<dbReference type="FunFam" id="3.55.40.20:FF:000002">
    <property type="entry name" value="Superoxide dismutase"/>
    <property type="match status" value="1"/>
</dbReference>
<dbReference type="SUPFAM" id="SSF46609">
    <property type="entry name" value="Fe,Mn superoxide dismutase (SOD), N-terminal domain"/>
    <property type="match status" value="1"/>
</dbReference>
<dbReference type="PANTHER" id="PTHR11404">
    <property type="entry name" value="SUPEROXIDE DISMUTASE 2"/>
    <property type="match status" value="1"/>
</dbReference>
<evidence type="ECO:0000259" key="11">
    <source>
        <dbReference type="Pfam" id="PF00081"/>
    </source>
</evidence>
<dbReference type="PANTHER" id="PTHR11404:SF6">
    <property type="entry name" value="SUPEROXIDE DISMUTASE [MN], MITOCHONDRIAL"/>
    <property type="match status" value="1"/>
</dbReference>
<dbReference type="Proteomes" id="UP000536275">
    <property type="component" value="Unassembled WGS sequence"/>
</dbReference>
<dbReference type="EMBL" id="JABWAD010000027">
    <property type="protein sequence ID" value="KAF6070257.1"/>
    <property type="molecule type" value="Genomic_DNA"/>
</dbReference>
<dbReference type="EC" id="1.15.1.1" evidence="3 10"/>
<evidence type="ECO:0000256" key="7">
    <source>
        <dbReference type="ARBA" id="ARBA00023211"/>
    </source>
</evidence>
<feature type="binding site" evidence="9">
    <location>
        <position position="108"/>
    </location>
    <ligand>
        <name>Mn(2+)</name>
        <dbReference type="ChEBI" id="CHEBI:29035"/>
    </ligand>
</feature>
<evidence type="ECO:0000313" key="13">
    <source>
        <dbReference type="EMBL" id="KAF6069818.1"/>
    </source>
</evidence>
<feature type="binding site" evidence="9">
    <location>
        <position position="198"/>
    </location>
    <ligand>
        <name>Mn(2+)</name>
        <dbReference type="ChEBI" id="CHEBI:29035"/>
    </ligand>
</feature>
<dbReference type="PRINTS" id="PR01703">
    <property type="entry name" value="MNSODISMTASE"/>
</dbReference>
<protein>
    <recommendedName>
        <fullName evidence="3 10">Superoxide dismutase</fullName>
        <ecNumber evidence="3 10">1.15.1.1</ecNumber>
    </recommendedName>
</protein>
<dbReference type="Pfam" id="PF00081">
    <property type="entry name" value="Sod_Fe_N"/>
    <property type="match status" value="1"/>
</dbReference>
<keyword evidence="6 10" id="KW-0560">Oxidoreductase</keyword>
<dbReference type="InterPro" id="IPR036314">
    <property type="entry name" value="SOD_C_sf"/>
</dbReference>
<evidence type="ECO:0000256" key="10">
    <source>
        <dbReference type="RuleBase" id="RU000414"/>
    </source>
</evidence>
<name>A0A8H6F5Q9_CANAX</name>
<evidence type="ECO:0000256" key="4">
    <source>
        <dbReference type="ARBA" id="ARBA00022723"/>
    </source>
</evidence>
<dbReference type="GO" id="GO:0004784">
    <property type="term" value="F:superoxide dismutase activity"/>
    <property type="evidence" value="ECO:0007669"/>
    <property type="project" value="UniProtKB-EC"/>
</dbReference>
<comment type="cofactor">
    <cofactor evidence="1">
        <name>Mn(2+)</name>
        <dbReference type="ChEBI" id="CHEBI:29035"/>
    </cofactor>
</comment>
<dbReference type="InterPro" id="IPR019831">
    <property type="entry name" value="Mn/Fe_SOD_N"/>
</dbReference>
<feature type="binding site" evidence="9">
    <location>
        <position position="202"/>
    </location>
    <ligand>
        <name>Mn(2+)</name>
        <dbReference type="ChEBI" id="CHEBI:29035"/>
    </ligand>
</feature>
<dbReference type="InterPro" id="IPR019832">
    <property type="entry name" value="Mn/Fe_SOD_C"/>
</dbReference>
<dbReference type="GO" id="GO:0030145">
    <property type="term" value="F:manganese ion binding"/>
    <property type="evidence" value="ECO:0007669"/>
    <property type="project" value="TreeGrafter"/>
</dbReference>
<dbReference type="GO" id="GO:0005739">
    <property type="term" value="C:mitochondrion"/>
    <property type="evidence" value="ECO:0007669"/>
    <property type="project" value="UniProtKB-ARBA"/>
</dbReference>
<accession>A0A8H6F5Q9</accession>
<reference evidence="14 15" key="1">
    <citation type="submission" date="2020-03" db="EMBL/GenBank/DDBJ databases">
        <title>FDA dAtabase for Regulatory Grade micrObial Sequences (FDA-ARGOS): Supporting development and validation of Infectious Disease Dx tests.</title>
        <authorList>
            <person name="Campos J."/>
            <person name="Goldberg B."/>
            <person name="Tallon L."/>
            <person name="Sadzewicz L."/>
            <person name="Vavikolanu K."/>
            <person name="Mehta A."/>
            <person name="Aluvathingal J."/>
            <person name="Nadendla S."/>
            <person name="Nandy P."/>
            <person name="Geyer C."/>
            <person name="Yan Y."/>
            <person name="Sichtig H."/>
        </authorList>
    </citation>
    <scope>NUCLEOTIDE SEQUENCE [LARGE SCALE GENOMIC DNA]</scope>
    <source>
        <strain evidence="14 15">FDAARGOS_656</strain>
    </source>
</reference>
<dbReference type="Gene3D" id="3.55.40.20">
    <property type="entry name" value="Iron/manganese superoxide dismutase, C-terminal domain"/>
    <property type="match status" value="1"/>
</dbReference>
<feature type="domain" description="Manganese/iron superoxide dismutase N-terminal" evidence="11">
    <location>
        <begin position="35"/>
        <end position="116"/>
    </location>
</feature>
<sequence>MFSIRSSSRVLLKASSATTRATLNAAASKTFTRSKYSLPELDYEFSATEPYISGQINEIHYTKHHQTYVNNLNASIEQAVEAKSKGEVKKLVALQKAINFNGGGYLNHCLWWKNLAPVSQGGGQPPSEDSKLGKQIVKQFGSLDKLIEITNGKLAGIQGSGWAFIVKNKANGDTIDVITTANQDTVTDPNLVPLIAIDAWEHAYYLQYQNVKADYFKNLWHVINWKEAERRFEF</sequence>
<comment type="similarity">
    <text evidence="2 10">Belongs to the iron/manganese superoxide dismutase family.</text>
</comment>
<dbReference type="FunFam" id="1.10.287.990:FF:000001">
    <property type="entry name" value="Superoxide dismutase"/>
    <property type="match status" value="1"/>
</dbReference>
<evidence type="ECO:0000256" key="5">
    <source>
        <dbReference type="ARBA" id="ARBA00022862"/>
    </source>
</evidence>
<comment type="caution">
    <text evidence="14">The sequence shown here is derived from an EMBL/GenBank/DDBJ whole genome shotgun (WGS) entry which is preliminary data.</text>
</comment>
<dbReference type="AlphaFoldDB" id="A0A8H6F5Q9"/>
<evidence type="ECO:0000256" key="2">
    <source>
        <dbReference type="ARBA" id="ARBA00008714"/>
    </source>
</evidence>
<keyword evidence="5" id="KW-0049">Antioxidant</keyword>
<dbReference type="PROSITE" id="PS00088">
    <property type="entry name" value="SOD_MN"/>
    <property type="match status" value="1"/>
</dbReference>
<evidence type="ECO:0000256" key="6">
    <source>
        <dbReference type="ARBA" id="ARBA00023002"/>
    </source>
</evidence>
<evidence type="ECO:0000313" key="14">
    <source>
        <dbReference type="EMBL" id="KAF6070257.1"/>
    </source>
</evidence>
<gene>
    <name evidence="14" type="primary">SOD2</name>
    <name evidence="14" type="ORF">FOB64_002339</name>
    <name evidence="13" type="ORF">FOB64_002814</name>
</gene>
<evidence type="ECO:0000259" key="12">
    <source>
        <dbReference type="Pfam" id="PF02777"/>
    </source>
</evidence>
<keyword evidence="7" id="KW-0464">Manganese</keyword>
<dbReference type="InterPro" id="IPR019833">
    <property type="entry name" value="Mn/Fe_SOD_BS"/>
</dbReference>
<dbReference type="SMR" id="A0A8H6F5Q9"/>
<dbReference type="EMBL" id="JABWAD010000029">
    <property type="protein sequence ID" value="KAF6069818.1"/>
    <property type="molecule type" value="Genomic_DNA"/>
</dbReference>
<evidence type="ECO:0000256" key="3">
    <source>
        <dbReference type="ARBA" id="ARBA00012682"/>
    </source>
</evidence>
<feature type="domain" description="Manganese/iron superoxide dismutase C-terminal" evidence="12">
    <location>
        <begin position="130"/>
        <end position="231"/>
    </location>
</feature>
<dbReference type="InterPro" id="IPR036324">
    <property type="entry name" value="Mn/Fe_SOD_N_sf"/>
</dbReference>
<proteinExistence type="inferred from homology"/>
<evidence type="ECO:0000256" key="9">
    <source>
        <dbReference type="PIRSR" id="PIRSR000349-1"/>
    </source>
</evidence>
<evidence type="ECO:0000256" key="1">
    <source>
        <dbReference type="ARBA" id="ARBA00001936"/>
    </source>
</evidence>
<comment type="function">
    <text evidence="10">Destroys radicals which are normally produced within the cells and which are toxic to biological systems.</text>
</comment>
<dbReference type="Gene3D" id="1.10.287.990">
    <property type="entry name" value="Fe,Mn superoxide dismutase (SOD) domain"/>
    <property type="match status" value="1"/>
</dbReference>
<organism evidence="14 15">
    <name type="scientific">Candida albicans</name>
    <name type="common">Yeast</name>
    <dbReference type="NCBI Taxonomy" id="5476"/>
    <lineage>
        <taxon>Eukaryota</taxon>
        <taxon>Fungi</taxon>
        <taxon>Dikarya</taxon>
        <taxon>Ascomycota</taxon>
        <taxon>Saccharomycotina</taxon>
        <taxon>Pichiomycetes</taxon>
        <taxon>Debaryomycetaceae</taxon>
        <taxon>Candida/Lodderomyces clade</taxon>
        <taxon>Candida</taxon>
    </lineage>
</organism>
<evidence type="ECO:0000313" key="15">
    <source>
        <dbReference type="Proteomes" id="UP000536275"/>
    </source>
</evidence>
<comment type="catalytic activity">
    <reaction evidence="8 10">
        <text>2 superoxide + 2 H(+) = H2O2 + O2</text>
        <dbReference type="Rhea" id="RHEA:20696"/>
        <dbReference type="ChEBI" id="CHEBI:15378"/>
        <dbReference type="ChEBI" id="CHEBI:15379"/>
        <dbReference type="ChEBI" id="CHEBI:16240"/>
        <dbReference type="ChEBI" id="CHEBI:18421"/>
        <dbReference type="EC" id="1.15.1.1"/>
    </reaction>
</comment>
<dbReference type="InterPro" id="IPR050265">
    <property type="entry name" value="Fe/Mn_Superoxide_Dismutase"/>
</dbReference>
<dbReference type="InterPro" id="IPR001189">
    <property type="entry name" value="Mn/Fe_SOD"/>
</dbReference>
<dbReference type="Pfam" id="PF02777">
    <property type="entry name" value="Sod_Fe_C"/>
    <property type="match status" value="1"/>
</dbReference>